<dbReference type="GO" id="GO:0005829">
    <property type="term" value="C:cytosol"/>
    <property type="evidence" value="ECO:0007669"/>
    <property type="project" value="TreeGrafter"/>
</dbReference>
<dbReference type="AlphaFoldDB" id="A0A2P2BWE9"/>
<keyword evidence="1" id="KW-0378">Hydrolase</keyword>
<dbReference type="InterPro" id="IPR029069">
    <property type="entry name" value="HotDog_dom_sf"/>
</dbReference>
<dbReference type="InterPro" id="IPR006683">
    <property type="entry name" value="Thioestr_dom"/>
</dbReference>
<gene>
    <name evidence="3" type="ORF">NOCA2120109</name>
</gene>
<evidence type="ECO:0000259" key="2">
    <source>
        <dbReference type="Pfam" id="PF03061"/>
    </source>
</evidence>
<evidence type="ECO:0000256" key="1">
    <source>
        <dbReference type="ARBA" id="ARBA00022801"/>
    </source>
</evidence>
<dbReference type="InterPro" id="IPR003736">
    <property type="entry name" value="PAAI_dom"/>
</dbReference>
<dbReference type="PANTHER" id="PTHR43240">
    <property type="entry name" value="1,4-DIHYDROXY-2-NAPHTHOYL-COA THIOESTERASE 1"/>
    <property type="match status" value="1"/>
</dbReference>
<dbReference type="Gene3D" id="3.10.129.10">
    <property type="entry name" value="Hotdog Thioesterase"/>
    <property type="match status" value="1"/>
</dbReference>
<accession>A0A2P2BWE9</accession>
<evidence type="ECO:0000313" key="3">
    <source>
        <dbReference type="EMBL" id="CUR54076.1"/>
    </source>
</evidence>
<protein>
    <submittedName>
        <fullName evidence="3">Thioesterase superfamily protein</fullName>
    </submittedName>
</protein>
<name>A0A2P2BWE9_9ZZZZ</name>
<proteinExistence type="predicted"/>
<reference evidence="3" key="1">
    <citation type="submission" date="2015-08" db="EMBL/GenBank/DDBJ databases">
        <authorList>
            <person name="Babu N.S."/>
            <person name="Beckwith C.J."/>
            <person name="Beseler K.G."/>
            <person name="Brison A."/>
            <person name="Carone J.V."/>
            <person name="Caskin T.P."/>
            <person name="Diamond M."/>
            <person name="Durham M.E."/>
            <person name="Foxe J.M."/>
            <person name="Go M."/>
            <person name="Henderson B.A."/>
            <person name="Jones I.B."/>
            <person name="McGettigan J.A."/>
            <person name="Micheletti S.J."/>
            <person name="Nasrallah M.E."/>
            <person name="Ortiz D."/>
            <person name="Piller C.R."/>
            <person name="Privatt S.R."/>
            <person name="Schneider S.L."/>
            <person name="Sharp S."/>
            <person name="Smith T.C."/>
            <person name="Stanton J.D."/>
            <person name="Ullery H.E."/>
            <person name="Wilson R.J."/>
            <person name="Serrano M.G."/>
            <person name="Buck G."/>
            <person name="Lee V."/>
            <person name="Wang Y."/>
            <person name="Carvalho R."/>
            <person name="Voegtly L."/>
            <person name="Shi R."/>
            <person name="Duckworth R."/>
            <person name="Johnson A."/>
            <person name="Loviza R."/>
            <person name="Walstead R."/>
            <person name="Shah Z."/>
            <person name="Kiflezghi M."/>
            <person name="Wade K."/>
            <person name="Ball S.L."/>
            <person name="Bradley K.W."/>
            <person name="Asai D.J."/>
            <person name="Bowman C.A."/>
            <person name="Russell D.A."/>
            <person name="Pope W.H."/>
            <person name="Jacobs-Sera D."/>
            <person name="Hendrix R.W."/>
            <person name="Hatfull G.F."/>
        </authorList>
    </citation>
    <scope>NUCLEOTIDE SEQUENCE</scope>
</reference>
<dbReference type="Pfam" id="PF03061">
    <property type="entry name" value="4HBT"/>
    <property type="match status" value="1"/>
</dbReference>
<dbReference type="GO" id="GO:0061522">
    <property type="term" value="F:1,4-dihydroxy-2-naphthoyl-CoA thioesterase activity"/>
    <property type="evidence" value="ECO:0007669"/>
    <property type="project" value="TreeGrafter"/>
</dbReference>
<dbReference type="CDD" id="cd03443">
    <property type="entry name" value="PaaI_thioesterase"/>
    <property type="match status" value="1"/>
</dbReference>
<dbReference type="NCBIfam" id="TIGR00369">
    <property type="entry name" value="unchar_dom_1"/>
    <property type="match status" value="1"/>
</dbReference>
<sequence length="138" mass="14971">MGDNQGVDTNDFTDFAGPFVEFLGIDLVSASGDEVVATWNAESKHHQPYGIVHGGVHCSVVETLASIGGALWFGERGQVVGVNNNTDFFRAVREGRLTSRGLPLHRGRSQQVWIVETHDADGRLVSRGQVRLQNLAAD</sequence>
<feature type="domain" description="Thioesterase" evidence="2">
    <location>
        <begin position="49"/>
        <end position="125"/>
    </location>
</feature>
<dbReference type="EMBL" id="CZKA01000004">
    <property type="protein sequence ID" value="CUR54076.1"/>
    <property type="molecule type" value="Genomic_DNA"/>
</dbReference>
<organism evidence="3">
    <name type="scientific">metagenome</name>
    <dbReference type="NCBI Taxonomy" id="256318"/>
    <lineage>
        <taxon>unclassified sequences</taxon>
        <taxon>metagenomes</taxon>
    </lineage>
</organism>
<dbReference type="PANTHER" id="PTHR43240:SF5">
    <property type="entry name" value="1,4-DIHYDROXY-2-NAPHTHOYL-COA THIOESTERASE 1"/>
    <property type="match status" value="1"/>
</dbReference>
<dbReference type="SUPFAM" id="SSF54637">
    <property type="entry name" value="Thioesterase/thiol ester dehydrase-isomerase"/>
    <property type="match status" value="1"/>
</dbReference>